<name>A0A0P6WS33_9CHLR</name>
<proteinExistence type="predicted"/>
<feature type="compositionally biased region" description="Basic and acidic residues" evidence="1">
    <location>
        <begin position="188"/>
        <end position="204"/>
    </location>
</feature>
<feature type="compositionally biased region" description="Low complexity" evidence="1">
    <location>
        <begin position="154"/>
        <end position="168"/>
    </location>
</feature>
<feature type="compositionally biased region" description="Polar residues" evidence="1">
    <location>
        <begin position="1"/>
        <end position="21"/>
    </location>
</feature>
<accession>A0A0P6WS33</accession>
<feature type="region of interest" description="Disordered" evidence="1">
    <location>
        <begin position="129"/>
        <end position="324"/>
    </location>
</feature>
<feature type="compositionally biased region" description="Basic and acidic residues" evidence="1">
    <location>
        <begin position="305"/>
        <end position="314"/>
    </location>
</feature>
<evidence type="ECO:0000256" key="2">
    <source>
        <dbReference type="SAM" id="Phobius"/>
    </source>
</evidence>
<dbReference type="EMBL" id="LGCK01000007">
    <property type="protein sequence ID" value="KPL72923.1"/>
    <property type="molecule type" value="Genomic_DNA"/>
</dbReference>
<feature type="transmembrane region" description="Helical" evidence="2">
    <location>
        <begin position="617"/>
        <end position="639"/>
    </location>
</feature>
<gene>
    <name evidence="3" type="ORF">ADM99_07765</name>
</gene>
<dbReference type="Proteomes" id="UP000050430">
    <property type="component" value="Unassembled WGS sequence"/>
</dbReference>
<evidence type="ECO:0000313" key="4">
    <source>
        <dbReference type="Proteomes" id="UP000050430"/>
    </source>
</evidence>
<sequence>MPFKNRTGSTSKNADSPSQETPDWLKKIREKSHLEKPATPPLGAFGEAENRQFGETEKPDEIPQWLKELQKTESPVPDEPEKSEVDWITRLHEILPETPRSDSPSTTLYSDEELAAMAAAARKLDEFNRVIEEQASTQPLGVPPEPAPTDFHLESSSPAAPESPVELEGSISSFKPEQNQPDSANPEDITRDSHIEKEPVHIELKPTGNTEESVPWMQTPVMAEPEPVSIDTTPSEPVEPQPNSFDISSDKSETQSLESGIPAEENLPTEKKKSFFSSLFRKDETDSSEDAEDEPEDESGQNDEAAARTEEKPEPLIPESVLQPQYNRSVEYSGRLDISESQKASIHLLKSMLMGEIQPPAPTATQSKISGRMLRLCIGILLLIVMLFPLATGFMLTDQQALFSPGVVSMRTAVNALPENSPFLVITDFEPAFAGELKAAAIGVIDNLMMKNLNLSVVSTVPTGPALARDLITSVRQAAFAYPPEKISYLGYLPGGTTGMKDFIHNPRQALPLLDTGRYAWTYPATQDVFSINDYAGVLIITENTETGRAWIEQLHGNMADKPLLMVVSAQSAPLMRPYLDSKQLNGLIGGRVEGAMYDRIMEAPARSPVITASYQAGMLVVAVLIILGGIFGLFHGLFSSRSSSSKENWYVS</sequence>
<dbReference type="STRING" id="229920.ADM99_07765"/>
<feature type="compositionally biased region" description="Basic and acidic residues" evidence="1">
    <location>
        <begin position="23"/>
        <end position="36"/>
    </location>
</feature>
<keyword evidence="2" id="KW-0472">Membrane</keyword>
<dbReference type="AlphaFoldDB" id="A0A0P6WS33"/>
<feature type="compositionally biased region" description="Basic and acidic residues" evidence="1">
    <location>
        <begin position="48"/>
        <end position="61"/>
    </location>
</feature>
<comment type="caution">
    <text evidence="3">The sequence shown here is derived from an EMBL/GenBank/DDBJ whole genome shotgun (WGS) entry which is preliminary data.</text>
</comment>
<feature type="compositionally biased region" description="Polar residues" evidence="1">
    <location>
        <begin position="230"/>
        <end position="247"/>
    </location>
</feature>
<organism evidence="3 4">
    <name type="scientific">Leptolinea tardivitalis</name>
    <dbReference type="NCBI Taxonomy" id="229920"/>
    <lineage>
        <taxon>Bacteria</taxon>
        <taxon>Bacillati</taxon>
        <taxon>Chloroflexota</taxon>
        <taxon>Anaerolineae</taxon>
        <taxon>Anaerolineales</taxon>
        <taxon>Anaerolineaceae</taxon>
        <taxon>Leptolinea</taxon>
    </lineage>
</organism>
<keyword evidence="2" id="KW-1133">Transmembrane helix</keyword>
<reference evidence="3 4" key="1">
    <citation type="submission" date="2015-07" db="EMBL/GenBank/DDBJ databases">
        <title>Genome sequence of Leptolinea tardivitalis DSM 16556.</title>
        <authorList>
            <person name="Hemp J."/>
            <person name="Ward L.M."/>
            <person name="Pace L.A."/>
            <person name="Fischer W.W."/>
        </authorList>
    </citation>
    <scope>NUCLEOTIDE SEQUENCE [LARGE SCALE GENOMIC DNA]</scope>
    <source>
        <strain evidence="3 4">YMTK-2</strain>
    </source>
</reference>
<keyword evidence="4" id="KW-1185">Reference proteome</keyword>
<protein>
    <submittedName>
        <fullName evidence="3">Uncharacterized protein</fullName>
    </submittedName>
</protein>
<feature type="compositionally biased region" description="Acidic residues" evidence="1">
    <location>
        <begin position="286"/>
        <end position="301"/>
    </location>
</feature>
<feature type="compositionally biased region" description="Polar residues" evidence="1">
    <location>
        <begin position="170"/>
        <end position="183"/>
    </location>
</feature>
<dbReference type="OrthoDB" id="161624at2"/>
<feature type="transmembrane region" description="Helical" evidence="2">
    <location>
        <begin position="376"/>
        <end position="396"/>
    </location>
</feature>
<dbReference type="RefSeq" id="WP_062531933.1">
    <property type="nucleotide sequence ID" value="NZ_BBYA01000008.1"/>
</dbReference>
<evidence type="ECO:0000256" key="1">
    <source>
        <dbReference type="SAM" id="MobiDB-lite"/>
    </source>
</evidence>
<feature type="region of interest" description="Disordered" evidence="1">
    <location>
        <begin position="1"/>
        <end position="61"/>
    </location>
</feature>
<evidence type="ECO:0000313" key="3">
    <source>
        <dbReference type="EMBL" id="KPL72923.1"/>
    </source>
</evidence>
<keyword evidence="2" id="KW-0812">Transmembrane</keyword>